<keyword evidence="1" id="KW-0732">Signal</keyword>
<gene>
    <name evidence="3" type="ORF">BLA18112_04424</name>
</gene>
<evidence type="ECO:0000256" key="1">
    <source>
        <dbReference type="SAM" id="SignalP"/>
    </source>
</evidence>
<reference evidence="3 4" key="1">
    <citation type="submission" date="2019-09" db="EMBL/GenBank/DDBJ databases">
        <authorList>
            <person name="Depoorter E."/>
        </authorList>
    </citation>
    <scope>NUCLEOTIDE SEQUENCE [LARGE SCALE GENOMIC DNA]</scope>
    <source>
        <strain evidence="3">R-18112</strain>
    </source>
</reference>
<organism evidence="3 4">
    <name type="scientific">Burkholderia lata (strain ATCC 17760 / DSM 23089 / LMG 22485 / NCIMB 9086 / R18194 / 383)</name>
    <dbReference type="NCBI Taxonomy" id="482957"/>
    <lineage>
        <taxon>Bacteria</taxon>
        <taxon>Pseudomonadati</taxon>
        <taxon>Pseudomonadota</taxon>
        <taxon>Betaproteobacteria</taxon>
        <taxon>Burkholderiales</taxon>
        <taxon>Burkholderiaceae</taxon>
        <taxon>Burkholderia</taxon>
        <taxon>Burkholderia cepacia complex</taxon>
    </lineage>
</organism>
<feature type="signal peptide" evidence="1">
    <location>
        <begin position="1"/>
        <end position="26"/>
    </location>
</feature>
<accession>A0A6P2XCU7</accession>
<feature type="domain" description="DUF4440" evidence="2">
    <location>
        <begin position="44"/>
        <end position="157"/>
    </location>
</feature>
<evidence type="ECO:0000313" key="4">
    <source>
        <dbReference type="Proteomes" id="UP000494274"/>
    </source>
</evidence>
<protein>
    <recommendedName>
        <fullName evidence="2">DUF4440 domain-containing protein</fullName>
    </recommendedName>
</protein>
<evidence type="ECO:0000259" key="2">
    <source>
        <dbReference type="Pfam" id="PF14534"/>
    </source>
</evidence>
<dbReference type="InterPro" id="IPR032710">
    <property type="entry name" value="NTF2-like_dom_sf"/>
</dbReference>
<dbReference type="Pfam" id="PF14534">
    <property type="entry name" value="DUF4440"/>
    <property type="match status" value="1"/>
</dbReference>
<proteinExistence type="predicted"/>
<dbReference type="Proteomes" id="UP000494274">
    <property type="component" value="Unassembled WGS sequence"/>
</dbReference>
<dbReference type="EMBL" id="CABVQI010000014">
    <property type="protein sequence ID" value="VWD07441.1"/>
    <property type="molecule type" value="Genomic_DNA"/>
</dbReference>
<dbReference type="RefSeq" id="WP_175045359.1">
    <property type="nucleotide sequence ID" value="NZ_CABVQI010000014.1"/>
</dbReference>
<evidence type="ECO:0000313" key="3">
    <source>
        <dbReference type="EMBL" id="VWD07441.1"/>
    </source>
</evidence>
<dbReference type="InterPro" id="IPR011944">
    <property type="entry name" value="Steroid_delta5-4_isomerase"/>
</dbReference>
<dbReference type="InterPro" id="IPR027843">
    <property type="entry name" value="DUF4440"/>
</dbReference>
<feature type="chain" id="PRO_5026809389" description="DUF4440 domain-containing protein" evidence="1">
    <location>
        <begin position="27"/>
        <end position="166"/>
    </location>
</feature>
<dbReference type="Gene3D" id="3.10.450.50">
    <property type="match status" value="1"/>
</dbReference>
<name>A0A6P2XCU7_BURL3</name>
<dbReference type="NCBIfam" id="TIGR02246">
    <property type="entry name" value="SgcJ/EcaC family oxidoreductase"/>
    <property type="match status" value="1"/>
</dbReference>
<dbReference type="AlphaFoldDB" id="A0A6P2XCU7"/>
<dbReference type="SUPFAM" id="SSF54427">
    <property type="entry name" value="NTF2-like"/>
    <property type="match status" value="1"/>
</dbReference>
<sequence length="166" mass="17350">MNPRAAGIAAALAAGLLAGAVPQGQAQLAVAHASAPLAANEPVALVPRFIEAWNAHDASALGRVFTPDGDFVGIGGRLWHGPDEIARVHAEQFAGRYDASTFVVEGPPTVSTLGPGIALVHWRWTISGVRDGNGVQVAPYSGIFTWVAVERDGGWRVRAAQNNVTR</sequence>